<gene>
    <name evidence="2" type="primary">Acey_s0258.g425</name>
    <name evidence="2" type="ORF">Y032_0258g425</name>
</gene>
<keyword evidence="3" id="KW-1185">Reference proteome</keyword>
<dbReference type="Proteomes" id="UP000024635">
    <property type="component" value="Unassembled WGS sequence"/>
</dbReference>
<evidence type="ECO:0000313" key="3">
    <source>
        <dbReference type="Proteomes" id="UP000024635"/>
    </source>
</evidence>
<protein>
    <submittedName>
        <fullName evidence="2">Uncharacterized protein</fullName>
    </submittedName>
</protein>
<comment type="caution">
    <text evidence="2">The sequence shown here is derived from an EMBL/GenBank/DDBJ whole genome shotgun (WGS) entry which is preliminary data.</text>
</comment>
<dbReference type="EMBL" id="JARK01001594">
    <property type="protein sequence ID" value="EYB87696.1"/>
    <property type="molecule type" value="Genomic_DNA"/>
</dbReference>
<dbReference type="AlphaFoldDB" id="A0A016SBB9"/>
<feature type="transmembrane region" description="Helical" evidence="1">
    <location>
        <begin position="20"/>
        <end position="45"/>
    </location>
</feature>
<feature type="transmembrane region" description="Helical" evidence="1">
    <location>
        <begin position="57"/>
        <end position="75"/>
    </location>
</feature>
<proteinExistence type="predicted"/>
<evidence type="ECO:0000256" key="1">
    <source>
        <dbReference type="SAM" id="Phobius"/>
    </source>
</evidence>
<reference evidence="3" key="1">
    <citation type="journal article" date="2015" name="Nat. Genet.">
        <title>The genome and transcriptome of the zoonotic hookworm Ancylostoma ceylanicum identify infection-specific gene families.</title>
        <authorList>
            <person name="Schwarz E.M."/>
            <person name="Hu Y."/>
            <person name="Antoshechkin I."/>
            <person name="Miller M.M."/>
            <person name="Sternberg P.W."/>
            <person name="Aroian R.V."/>
        </authorList>
    </citation>
    <scope>NUCLEOTIDE SEQUENCE</scope>
    <source>
        <strain evidence="3">HY135</strain>
    </source>
</reference>
<accession>A0A016SBB9</accession>
<keyword evidence="1" id="KW-0472">Membrane</keyword>
<name>A0A016SBB9_9BILA</name>
<organism evidence="2 3">
    <name type="scientific">Ancylostoma ceylanicum</name>
    <dbReference type="NCBI Taxonomy" id="53326"/>
    <lineage>
        <taxon>Eukaryota</taxon>
        <taxon>Metazoa</taxon>
        <taxon>Ecdysozoa</taxon>
        <taxon>Nematoda</taxon>
        <taxon>Chromadorea</taxon>
        <taxon>Rhabditida</taxon>
        <taxon>Rhabditina</taxon>
        <taxon>Rhabditomorpha</taxon>
        <taxon>Strongyloidea</taxon>
        <taxon>Ancylostomatidae</taxon>
        <taxon>Ancylostomatinae</taxon>
        <taxon>Ancylostoma</taxon>
    </lineage>
</organism>
<keyword evidence="1" id="KW-1133">Transmembrane helix</keyword>
<keyword evidence="1" id="KW-0812">Transmembrane</keyword>
<sequence>MQIQKSRYNRYFRLFKSNFATVFCYGFIKLLFLNGDVLLGLTLNYESAFILETQRNNIFGLFYSNTAHACIILVSQPHWHRALIYGARTAVVTLLGIASTSTYKQLYDIAIAISRHLHSFGKLVLELMFRRLVFCSGRSFEDHHDEAFSKRIQRKGLDPVNR</sequence>
<evidence type="ECO:0000313" key="2">
    <source>
        <dbReference type="EMBL" id="EYB87696.1"/>
    </source>
</evidence>